<dbReference type="InterPro" id="IPR013328">
    <property type="entry name" value="6PGD_dom2"/>
</dbReference>
<evidence type="ECO:0000256" key="8">
    <source>
        <dbReference type="ARBA" id="ARBA00023002"/>
    </source>
</evidence>
<sequence>MAPFLFGGDRMRTAVIGCGSLGLLWGARFTQIPGALTLLTRSKEQQQQLNQYGIDFESLDGRKKQIPVQAMWIEELPQPVQFDMVHVMVKQNHLPPIIPILQEITSPTSRLLFWQNGLGHEKQIELLANRPWTYAAITTEGAHRSSYNTVKHTGKGETWVGPFPKLLTFDPPIQEWIIAVENLGLQIAMDQQIFRRMWEKLAINCVVNPITALHQVKNGELLSSEYISEIEKISREVQAVAQKKGFSFELDDMIQKVAYVCRNTKNNYSSMLQDLLQGRQTEIDYMNGAIIRYGKEEKIPTAYNQYLVERIHHRENNG</sequence>
<dbReference type="InterPro" id="IPR003710">
    <property type="entry name" value="ApbA"/>
</dbReference>
<evidence type="ECO:0000259" key="12">
    <source>
        <dbReference type="Pfam" id="PF02558"/>
    </source>
</evidence>
<name>A0A364K6T6_9BACL</name>
<comment type="catalytic activity">
    <reaction evidence="10 11">
        <text>(R)-pantoate + NADP(+) = 2-dehydropantoate + NADPH + H(+)</text>
        <dbReference type="Rhea" id="RHEA:16233"/>
        <dbReference type="ChEBI" id="CHEBI:11561"/>
        <dbReference type="ChEBI" id="CHEBI:15378"/>
        <dbReference type="ChEBI" id="CHEBI:15980"/>
        <dbReference type="ChEBI" id="CHEBI:57783"/>
        <dbReference type="ChEBI" id="CHEBI:58349"/>
        <dbReference type="EC" id="1.1.1.169"/>
    </reaction>
</comment>
<dbReference type="InterPro" id="IPR008927">
    <property type="entry name" value="6-PGluconate_DH-like_C_sf"/>
</dbReference>
<dbReference type="EC" id="1.1.1.169" evidence="4 11"/>
<comment type="similarity">
    <text evidence="3 11">Belongs to the ketopantoate reductase family.</text>
</comment>
<evidence type="ECO:0000313" key="15">
    <source>
        <dbReference type="Proteomes" id="UP000251213"/>
    </source>
</evidence>
<evidence type="ECO:0000256" key="2">
    <source>
        <dbReference type="ARBA" id="ARBA00004994"/>
    </source>
</evidence>
<dbReference type="InterPro" id="IPR050838">
    <property type="entry name" value="Ketopantoate_reductase"/>
</dbReference>
<dbReference type="GO" id="GO:0005737">
    <property type="term" value="C:cytoplasm"/>
    <property type="evidence" value="ECO:0007669"/>
    <property type="project" value="TreeGrafter"/>
</dbReference>
<keyword evidence="8 11" id="KW-0560">Oxidoreductase</keyword>
<evidence type="ECO:0000256" key="11">
    <source>
        <dbReference type="RuleBase" id="RU362068"/>
    </source>
</evidence>
<organism evidence="14 15">
    <name type="scientific">Thermoflavimicrobium daqui</name>
    <dbReference type="NCBI Taxonomy" id="2137476"/>
    <lineage>
        <taxon>Bacteria</taxon>
        <taxon>Bacillati</taxon>
        <taxon>Bacillota</taxon>
        <taxon>Bacilli</taxon>
        <taxon>Bacillales</taxon>
        <taxon>Thermoactinomycetaceae</taxon>
        <taxon>Thermoflavimicrobium</taxon>
    </lineage>
</organism>
<dbReference type="Gene3D" id="1.10.1040.10">
    <property type="entry name" value="N-(1-d-carboxylethyl)-l-norvaline Dehydrogenase, domain 2"/>
    <property type="match status" value="1"/>
</dbReference>
<dbReference type="Gene3D" id="3.40.50.720">
    <property type="entry name" value="NAD(P)-binding Rossmann-like Domain"/>
    <property type="match status" value="1"/>
</dbReference>
<dbReference type="GO" id="GO:0015940">
    <property type="term" value="P:pantothenate biosynthetic process"/>
    <property type="evidence" value="ECO:0007669"/>
    <property type="project" value="UniProtKB-UniPathway"/>
</dbReference>
<keyword evidence="6 11" id="KW-0566">Pantothenate biosynthesis</keyword>
<evidence type="ECO:0000256" key="10">
    <source>
        <dbReference type="ARBA" id="ARBA00048793"/>
    </source>
</evidence>
<dbReference type="GO" id="GO:0050661">
    <property type="term" value="F:NADP binding"/>
    <property type="evidence" value="ECO:0007669"/>
    <property type="project" value="TreeGrafter"/>
</dbReference>
<evidence type="ECO:0000256" key="4">
    <source>
        <dbReference type="ARBA" id="ARBA00013014"/>
    </source>
</evidence>
<evidence type="ECO:0000256" key="3">
    <source>
        <dbReference type="ARBA" id="ARBA00007870"/>
    </source>
</evidence>
<dbReference type="NCBIfam" id="TIGR00745">
    <property type="entry name" value="apbA_panE"/>
    <property type="match status" value="1"/>
</dbReference>
<evidence type="ECO:0000259" key="13">
    <source>
        <dbReference type="Pfam" id="PF08546"/>
    </source>
</evidence>
<evidence type="ECO:0000313" key="14">
    <source>
        <dbReference type="EMBL" id="RAL26003.1"/>
    </source>
</evidence>
<dbReference type="UniPathway" id="UPA00028">
    <property type="reaction ID" value="UER00004"/>
</dbReference>
<comment type="caution">
    <text evidence="14">The sequence shown here is derived from an EMBL/GenBank/DDBJ whole genome shotgun (WGS) entry which is preliminary data.</text>
</comment>
<evidence type="ECO:0000256" key="5">
    <source>
        <dbReference type="ARBA" id="ARBA00019465"/>
    </source>
</evidence>
<dbReference type="SUPFAM" id="SSF48179">
    <property type="entry name" value="6-phosphogluconate dehydrogenase C-terminal domain-like"/>
    <property type="match status" value="1"/>
</dbReference>
<reference evidence="14 15" key="1">
    <citation type="submission" date="2018-06" db="EMBL/GenBank/DDBJ databases">
        <title>Thermoflavimicrobium daqus sp. nov., a thermophilic microbe isolated from Moutai-flavour Daqu.</title>
        <authorList>
            <person name="Wang X."/>
            <person name="Zhou H."/>
        </authorList>
    </citation>
    <scope>NUCLEOTIDE SEQUENCE [LARGE SCALE GENOMIC DNA]</scope>
    <source>
        <strain evidence="14 15">FBKL4.011</strain>
    </source>
</reference>
<dbReference type="PANTHER" id="PTHR43765:SF2">
    <property type="entry name" value="2-DEHYDROPANTOATE 2-REDUCTASE"/>
    <property type="match status" value="1"/>
</dbReference>
<evidence type="ECO:0000256" key="7">
    <source>
        <dbReference type="ARBA" id="ARBA00022857"/>
    </source>
</evidence>
<reference evidence="14 15" key="2">
    <citation type="submission" date="2018-06" db="EMBL/GenBank/DDBJ databases">
        <authorList>
            <person name="Zhirakovskaya E."/>
        </authorList>
    </citation>
    <scope>NUCLEOTIDE SEQUENCE [LARGE SCALE GENOMIC DNA]</scope>
    <source>
        <strain evidence="14 15">FBKL4.011</strain>
    </source>
</reference>
<dbReference type="PANTHER" id="PTHR43765">
    <property type="entry name" value="2-DEHYDROPANTOATE 2-REDUCTASE-RELATED"/>
    <property type="match status" value="1"/>
</dbReference>
<dbReference type="InterPro" id="IPR036291">
    <property type="entry name" value="NAD(P)-bd_dom_sf"/>
</dbReference>
<accession>A0A364K6T6</accession>
<evidence type="ECO:0000256" key="6">
    <source>
        <dbReference type="ARBA" id="ARBA00022655"/>
    </source>
</evidence>
<proteinExistence type="inferred from homology"/>
<dbReference type="FunFam" id="1.10.1040.10:FF:000017">
    <property type="entry name" value="2-dehydropantoate 2-reductase"/>
    <property type="match status" value="1"/>
</dbReference>
<dbReference type="SUPFAM" id="SSF51735">
    <property type="entry name" value="NAD(P)-binding Rossmann-fold domains"/>
    <property type="match status" value="1"/>
</dbReference>
<feature type="domain" description="Ketopantoate reductase C-terminal" evidence="13">
    <location>
        <begin position="193"/>
        <end position="315"/>
    </location>
</feature>
<dbReference type="InterPro" id="IPR013752">
    <property type="entry name" value="KPA_reductase"/>
</dbReference>
<keyword evidence="7 11" id="KW-0521">NADP</keyword>
<evidence type="ECO:0000256" key="1">
    <source>
        <dbReference type="ARBA" id="ARBA00002919"/>
    </source>
</evidence>
<dbReference type="OrthoDB" id="9800163at2"/>
<keyword evidence="15" id="KW-1185">Reference proteome</keyword>
<comment type="pathway">
    <text evidence="2 11">Cofactor biosynthesis; (R)-pantothenate biosynthesis; (R)-pantoate from 3-methyl-2-oxobutanoate: step 2/2.</text>
</comment>
<dbReference type="GO" id="GO:0008677">
    <property type="term" value="F:2-dehydropantoate 2-reductase activity"/>
    <property type="evidence" value="ECO:0007669"/>
    <property type="project" value="UniProtKB-EC"/>
</dbReference>
<comment type="function">
    <text evidence="1 11">Catalyzes the NADPH-dependent reduction of ketopantoate into pantoic acid.</text>
</comment>
<dbReference type="Pfam" id="PF02558">
    <property type="entry name" value="ApbA"/>
    <property type="match status" value="1"/>
</dbReference>
<dbReference type="Proteomes" id="UP000251213">
    <property type="component" value="Unassembled WGS sequence"/>
</dbReference>
<dbReference type="AlphaFoldDB" id="A0A364K6T6"/>
<evidence type="ECO:0000256" key="9">
    <source>
        <dbReference type="ARBA" id="ARBA00032024"/>
    </source>
</evidence>
<protein>
    <recommendedName>
        <fullName evidence="5 11">2-dehydropantoate 2-reductase</fullName>
        <ecNumber evidence="4 11">1.1.1.169</ecNumber>
    </recommendedName>
    <alternativeName>
        <fullName evidence="9 11">Ketopantoate reductase</fullName>
    </alternativeName>
</protein>
<feature type="domain" description="Ketopantoate reductase N-terminal" evidence="12">
    <location>
        <begin position="14"/>
        <end position="164"/>
    </location>
</feature>
<dbReference type="Pfam" id="PF08546">
    <property type="entry name" value="ApbA_C"/>
    <property type="match status" value="1"/>
</dbReference>
<dbReference type="InterPro" id="IPR013332">
    <property type="entry name" value="KPR_N"/>
</dbReference>
<gene>
    <name evidence="14" type="ORF">DL897_08040</name>
</gene>
<dbReference type="EMBL" id="QJKK01000003">
    <property type="protein sequence ID" value="RAL26003.1"/>
    <property type="molecule type" value="Genomic_DNA"/>
</dbReference>